<dbReference type="Proteomes" id="UP000316921">
    <property type="component" value="Chromosome"/>
</dbReference>
<protein>
    <submittedName>
        <fullName evidence="1">Uncharacterized protein</fullName>
    </submittedName>
</protein>
<keyword evidence="2" id="KW-1185">Reference proteome</keyword>
<reference evidence="1 2" key="1">
    <citation type="submission" date="2019-02" db="EMBL/GenBank/DDBJ databases">
        <title>Deep-cultivation of Planctomycetes and their phenomic and genomic characterization uncovers novel biology.</title>
        <authorList>
            <person name="Wiegand S."/>
            <person name="Jogler M."/>
            <person name="Boedeker C."/>
            <person name="Pinto D."/>
            <person name="Vollmers J."/>
            <person name="Rivas-Marin E."/>
            <person name="Kohn T."/>
            <person name="Peeters S.H."/>
            <person name="Heuer A."/>
            <person name="Rast P."/>
            <person name="Oberbeckmann S."/>
            <person name="Bunk B."/>
            <person name="Jeske O."/>
            <person name="Meyerdierks A."/>
            <person name="Storesund J.E."/>
            <person name="Kallscheuer N."/>
            <person name="Luecker S."/>
            <person name="Lage O.M."/>
            <person name="Pohl T."/>
            <person name="Merkel B.J."/>
            <person name="Hornburger P."/>
            <person name="Mueller R.-W."/>
            <person name="Bruemmer F."/>
            <person name="Labrenz M."/>
            <person name="Spormann A.M."/>
            <person name="Op den Camp H."/>
            <person name="Overmann J."/>
            <person name="Amann R."/>
            <person name="Jetten M.S.M."/>
            <person name="Mascher T."/>
            <person name="Medema M.H."/>
            <person name="Devos D.P."/>
            <person name="Kaster A.-K."/>
            <person name="Ovreas L."/>
            <person name="Rohde M."/>
            <person name="Galperin M.Y."/>
            <person name="Jogler C."/>
        </authorList>
    </citation>
    <scope>NUCLEOTIDE SEQUENCE [LARGE SCALE GENOMIC DNA]</scope>
    <source>
        <strain evidence="1 2">Pla133</strain>
    </source>
</reference>
<accession>A0A518BI33</accession>
<dbReference type="RefSeq" id="WP_145064435.1">
    <property type="nucleotide sequence ID" value="NZ_CP036287.1"/>
</dbReference>
<sequence length="161" mass="17298">MNELVIKPARGLFSRDLEVSLGGRSITILERRAFQRSAPFDLAGATYAIARKGWTSGRVELTRAGSLVAFAERKSAFSSRQHVTLLEPSEIPGGALVLRSKGFFSSTSVVEAGDVQLGEIVRRGLFKSGLILRVDERVPPAVAVLLGFIATVQVEDQQSGG</sequence>
<name>A0A518BI33_9BACT</name>
<dbReference type="AlphaFoldDB" id="A0A518BI33"/>
<dbReference type="KEGG" id="pbap:Pla133_16900"/>
<gene>
    <name evidence="1" type="ORF">Pla133_16900</name>
</gene>
<evidence type="ECO:0000313" key="1">
    <source>
        <dbReference type="EMBL" id="QDU66614.1"/>
    </source>
</evidence>
<evidence type="ECO:0000313" key="2">
    <source>
        <dbReference type="Proteomes" id="UP000316921"/>
    </source>
</evidence>
<dbReference type="EMBL" id="CP036287">
    <property type="protein sequence ID" value="QDU66614.1"/>
    <property type="molecule type" value="Genomic_DNA"/>
</dbReference>
<organism evidence="1 2">
    <name type="scientific">Engelhardtia mirabilis</name>
    <dbReference type="NCBI Taxonomy" id="2528011"/>
    <lineage>
        <taxon>Bacteria</taxon>
        <taxon>Pseudomonadati</taxon>
        <taxon>Planctomycetota</taxon>
        <taxon>Planctomycetia</taxon>
        <taxon>Planctomycetia incertae sedis</taxon>
        <taxon>Engelhardtia</taxon>
    </lineage>
</organism>
<proteinExistence type="predicted"/>